<feature type="signal peptide" evidence="1">
    <location>
        <begin position="1"/>
        <end position="23"/>
    </location>
</feature>
<evidence type="ECO:0000256" key="1">
    <source>
        <dbReference type="SAM" id="SignalP"/>
    </source>
</evidence>
<proteinExistence type="predicted"/>
<organism evidence="2 3">
    <name type="scientific">Leucocoprinus birnbaumii</name>
    <dbReference type="NCBI Taxonomy" id="56174"/>
    <lineage>
        <taxon>Eukaryota</taxon>
        <taxon>Fungi</taxon>
        <taxon>Dikarya</taxon>
        <taxon>Basidiomycota</taxon>
        <taxon>Agaricomycotina</taxon>
        <taxon>Agaricomycetes</taxon>
        <taxon>Agaricomycetidae</taxon>
        <taxon>Agaricales</taxon>
        <taxon>Agaricineae</taxon>
        <taxon>Agaricaceae</taxon>
        <taxon>Leucocoprinus</taxon>
    </lineage>
</organism>
<protein>
    <submittedName>
        <fullName evidence="2">Uncharacterized protein</fullName>
    </submittedName>
</protein>
<keyword evidence="3" id="KW-1185">Reference proteome</keyword>
<evidence type="ECO:0000313" key="2">
    <source>
        <dbReference type="EMBL" id="KAJ3568251.1"/>
    </source>
</evidence>
<sequence length="204" mass="22001">MLDTTRGPCSFLIPLILTILSCCFQPQAELNCPIHISVNASMLAFLFNLCKLHCSGHPAIETGAGASLVTVGSAHYSVHSGIDVFETGLAGSLVGAVDLTLHAVDRSSFHGCIATPTIKAAVPLRLAVLIVWCCVTAVQVTLTVVKFVDQLNIPVKDHTIHDRFSLFKKNTPVAYVFYRDGNLFIFPVLSESKPLRAHDTKTIG</sequence>
<feature type="chain" id="PRO_5042290318" evidence="1">
    <location>
        <begin position="24"/>
        <end position="204"/>
    </location>
</feature>
<keyword evidence="1" id="KW-0732">Signal</keyword>
<accession>A0AAD5VUT2</accession>
<dbReference type="EMBL" id="JANIEX010000357">
    <property type="protein sequence ID" value="KAJ3568251.1"/>
    <property type="molecule type" value="Genomic_DNA"/>
</dbReference>
<reference evidence="2" key="1">
    <citation type="submission" date="2022-07" db="EMBL/GenBank/DDBJ databases">
        <title>Genome Sequence of Leucocoprinus birnbaumii.</title>
        <authorList>
            <person name="Buettner E."/>
        </authorList>
    </citation>
    <scope>NUCLEOTIDE SEQUENCE</scope>
    <source>
        <strain evidence="2">VT141</strain>
    </source>
</reference>
<comment type="caution">
    <text evidence="2">The sequence shown here is derived from an EMBL/GenBank/DDBJ whole genome shotgun (WGS) entry which is preliminary data.</text>
</comment>
<dbReference type="Proteomes" id="UP001213000">
    <property type="component" value="Unassembled WGS sequence"/>
</dbReference>
<evidence type="ECO:0000313" key="3">
    <source>
        <dbReference type="Proteomes" id="UP001213000"/>
    </source>
</evidence>
<name>A0AAD5VUT2_9AGAR</name>
<dbReference type="AlphaFoldDB" id="A0AAD5VUT2"/>
<dbReference type="PROSITE" id="PS51257">
    <property type="entry name" value="PROKAR_LIPOPROTEIN"/>
    <property type="match status" value="1"/>
</dbReference>
<gene>
    <name evidence="2" type="ORF">NP233_g5835</name>
</gene>